<dbReference type="GO" id="GO:0016491">
    <property type="term" value="F:oxidoreductase activity"/>
    <property type="evidence" value="ECO:0007669"/>
    <property type="project" value="UniProtKB-KW"/>
</dbReference>
<dbReference type="PATRIC" id="fig|1299321.3.peg.5646"/>
<dbReference type="InterPro" id="IPR036291">
    <property type="entry name" value="NAD(P)-bd_dom_sf"/>
</dbReference>
<reference evidence="3 4" key="1">
    <citation type="submission" date="2013-12" db="EMBL/GenBank/DDBJ databases">
        <authorList>
            <person name="Zelazny A."/>
            <person name="Olivier K."/>
            <person name="Holland S."/>
            <person name="Lenaerts A."/>
            <person name="Ordway D."/>
            <person name="DeGroote M.A."/>
            <person name="Parker T."/>
            <person name="Sizemore C."/>
            <person name="Tallon L.J."/>
            <person name="Sadzewicz L.K."/>
            <person name="Sengamalay N."/>
            <person name="Fraser C.M."/>
            <person name="Hine E."/>
            <person name="Shefchek K.A."/>
            <person name="Das S.P."/>
            <person name="Tettelin H."/>
        </authorList>
    </citation>
    <scope>NUCLEOTIDE SEQUENCE [LARGE SCALE GENOMIC DNA]</scope>
    <source>
        <strain evidence="3 4">1513</strain>
    </source>
</reference>
<comment type="similarity">
    <text evidence="1">Belongs to the short-chain dehydrogenases/reductases (SDR) family.</text>
</comment>
<protein>
    <submittedName>
        <fullName evidence="3">Short chain dehydrogenase family protein</fullName>
    </submittedName>
</protein>
<name>X8DF92_9MYCO</name>
<dbReference type="Gene3D" id="3.40.50.720">
    <property type="entry name" value="NAD(P)-binding Rossmann-like Domain"/>
    <property type="match status" value="1"/>
</dbReference>
<evidence type="ECO:0000256" key="1">
    <source>
        <dbReference type="ARBA" id="ARBA00006484"/>
    </source>
</evidence>
<gene>
    <name evidence="3" type="ORF">I540_5841</name>
</gene>
<dbReference type="SUPFAM" id="SSF51735">
    <property type="entry name" value="NAD(P)-binding Rossmann-fold domains"/>
    <property type="match status" value="1"/>
</dbReference>
<dbReference type="PANTHER" id="PTHR24320:SF148">
    <property type="entry name" value="NAD(P)-BINDING ROSSMANN-FOLD SUPERFAMILY PROTEIN"/>
    <property type="match status" value="1"/>
</dbReference>
<dbReference type="Pfam" id="PF00106">
    <property type="entry name" value="adh_short"/>
    <property type="match status" value="1"/>
</dbReference>
<keyword evidence="2" id="KW-0560">Oxidoreductase</keyword>
<dbReference type="PANTHER" id="PTHR24320">
    <property type="entry name" value="RETINOL DEHYDROGENASE"/>
    <property type="match status" value="1"/>
</dbReference>
<sequence length="88" mass="9274">MAITAEHPNGSIAVIKLDLSSLESVRAAADALRSQYVRIDLLINNAGVTFTSKQTTADGSELHFGAGHLGHFALTSQLLDRLLAVDAS</sequence>
<evidence type="ECO:0000256" key="2">
    <source>
        <dbReference type="ARBA" id="ARBA00023002"/>
    </source>
</evidence>
<dbReference type="AlphaFoldDB" id="X8DF92"/>
<proteinExistence type="inferred from homology"/>
<evidence type="ECO:0000313" key="3">
    <source>
        <dbReference type="EMBL" id="EUA67044.1"/>
    </source>
</evidence>
<dbReference type="EMBL" id="JAOJ01000003">
    <property type="protein sequence ID" value="EUA67044.1"/>
    <property type="molecule type" value="Genomic_DNA"/>
</dbReference>
<dbReference type="Proteomes" id="UP000023351">
    <property type="component" value="Unassembled WGS sequence"/>
</dbReference>
<dbReference type="InterPro" id="IPR002347">
    <property type="entry name" value="SDR_fam"/>
</dbReference>
<organism evidence="3 4">
    <name type="scientific">Mycobacteroides abscessus subsp. bolletii 1513</name>
    <dbReference type="NCBI Taxonomy" id="1299321"/>
    <lineage>
        <taxon>Bacteria</taxon>
        <taxon>Bacillati</taxon>
        <taxon>Actinomycetota</taxon>
        <taxon>Actinomycetes</taxon>
        <taxon>Mycobacteriales</taxon>
        <taxon>Mycobacteriaceae</taxon>
        <taxon>Mycobacteroides</taxon>
        <taxon>Mycobacteroides abscessus</taxon>
    </lineage>
</organism>
<comment type="caution">
    <text evidence="3">The sequence shown here is derived from an EMBL/GenBank/DDBJ whole genome shotgun (WGS) entry which is preliminary data.</text>
</comment>
<accession>X8DF92</accession>
<evidence type="ECO:0000313" key="4">
    <source>
        <dbReference type="Proteomes" id="UP000023351"/>
    </source>
</evidence>